<comment type="caution">
    <text evidence="1">The sequence shown here is derived from an EMBL/GenBank/DDBJ whole genome shotgun (WGS) entry which is preliminary data.</text>
</comment>
<gene>
    <name evidence="1" type="ORF">OWV82_018674</name>
</gene>
<sequence length="472" mass="53712">MDDPTSAEIPSPSVEAVDMSLPIIPDIAEISTPLPPADTDQIATTFPTPRGLKKIRGVVSPDDTQDIQVYADRGTNAHVTDLPHLDDHARFRHVYQRMTSRLSAYANPIRQRLGIFTKVGSEVSRDNEANRNDEVRKVSSNLARYQRGVKVAPSVGNQNERSRYNLCTRQRSQMLNSEAPRGFRREVTLEPGQSSRPPSALPQDEYAESQNVRALDLGPSKKGKGKAATSRDLETEKAKEEEMRELRSSKGEASSPDILGDFTAPLADSVKNTTLPGRFKMPQLDPYHGQSDLVAHAEIFQNLMLVQGVPDEIMCKVFPTTLSGPARTWYKKLPSGSIRDFTTFANKFVLYFQGAKPPIKDLSFLQYIKQRGQEPLHEYVKRYHDEVMQMRVYEEPKILRNFWYNLYTGLLWMSFEERPSTSYREAYDRAMKQIAIEEKCNIKREREKAEDFSDKGKDKKKQDVRPSRLVPP</sequence>
<evidence type="ECO:0000313" key="2">
    <source>
        <dbReference type="Proteomes" id="UP001164539"/>
    </source>
</evidence>
<organism evidence="1 2">
    <name type="scientific">Melia azedarach</name>
    <name type="common">Chinaberry tree</name>
    <dbReference type="NCBI Taxonomy" id="155640"/>
    <lineage>
        <taxon>Eukaryota</taxon>
        <taxon>Viridiplantae</taxon>
        <taxon>Streptophyta</taxon>
        <taxon>Embryophyta</taxon>
        <taxon>Tracheophyta</taxon>
        <taxon>Spermatophyta</taxon>
        <taxon>Magnoliopsida</taxon>
        <taxon>eudicotyledons</taxon>
        <taxon>Gunneridae</taxon>
        <taxon>Pentapetalae</taxon>
        <taxon>rosids</taxon>
        <taxon>malvids</taxon>
        <taxon>Sapindales</taxon>
        <taxon>Meliaceae</taxon>
        <taxon>Melia</taxon>
    </lineage>
</organism>
<keyword evidence="2" id="KW-1185">Reference proteome</keyword>
<protein>
    <submittedName>
        <fullName evidence="1">GAG-POL</fullName>
    </submittedName>
</protein>
<accession>A0ACC1XBK0</accession>
<dbReference type="Proteomes" id="UP001164539">
    <property type="component" value="Chromosome 10"/>
</dbReference>
<name>A0ACC1XBK0_MELAZ</name>
<dbReference type="EMBL" id="CM051403">
    <property type="protein sequence ID" value="KAJ4708785.1"/>
    <property type="molecule type" value="Genomic_DNA"/>
</dbReference>
<reference evidence="1 2" key="1">
    <citation type="journal article" date="2023" name="Science">
        <title>Complex scaffold remodeling in plant triterpene biosynthesis.</title>
        <authorList>
            <person name="De La Pena R."/>
            <person name="Hodgson H."/>
            <person name="Liu J.C."/>
            <person name="Stephenson M.J."/>
            <person name="Martin A.C."/>
            <person name="Owen C."/>
            <person name="Harkess A."/>
            <person name="Leebens-Mack J."/>
            <person name="Jimenez L.E."/>
            <person name="Osbourn A."/>
            <person name="Sattely E.S."/>
        </authorList>
    </citation>
    <scope>NUCLEOTIDE SEQUENCE [LARGE SCALE GENOMIC DNA]</scope>
    <source>
        <strain evidence="2">cv. JPN11</strain>
        <tissue evidence="1">Leaf</tissue>
    </source>
</reference>
<evidence type="ECO:0000313" key="1">
    <source>
        <dbReference type="EMBL" id="KAJ4708785.1"/>
    </source>
</evidence>
<proteinExistence type="predicted"/>